<keyword evidence="2" id="KW-1185">Reference proteome</keyword>
<evidence type="ECO:0000313" key="1">
    <source>
        <dbReference type="EMBL" id="KAH3822074.1"/>
    </source>
</evidence>
<protein>
    <submittedName>
        <fullName evidence="1">Uncharacterized protein</fullName>
    </submittedName>
</protein>
<dbReference type="Proteomes" id="UP000828390">
    <property type="component" value="Unassembled WGS sequence"/>
</dbReference>
<sequence length="95" mass="10761">MQNEIKEDFFKSTKVTWNGEKEDNGKGDNGKGEWHISCQIGPKVSFEYFIKVFGFDLSVLDNKFHDVNVTSNEVASIPTPELIEEFKGTAITMVK</sequence>
<gene>
    <name evidence="1" type="ORF">DPMN_123844</name>
</gene>
<organism evidence="1 2">
    <name type="scientific">Dreissena polymorpha</name>
    <name type="common">Zebra mussel</name>
    <name type="synonym">Mytilus polymorpha</name>
    <dbReference type="NCBI Taxonomy" id="45954"/>
    <lineage>
        <taxon>Eukaryota</taxon>
        <taxon>Metazoa</taxon>
        <taxon>Spiralia</taxon>
        <taxon>Lophotrochozoa</taxon>
        <taxon>Mollusca</taxon>
        <taxon>Bivalvia</taxon>
        <taxon>Autobranchia</taxon>
        <taxon>Heteroconchia</taxon>
        <taxon>Euheterodonta</taxon>
        <taxon>Imparidentia</taxon>
        <taxon>Neoheterodontei</taxon>
        <taxon>Myida</taxon>
        <taxon>Dreissenoidea</taxon>
        <taxon>Dreissenidae</taxon>
        <taxon>Dreissena</taxon>
    </lineage>
</organism>
<dbReference type="EMBL" id="JAIWYP010000005">
    <property type="protein sequence ID" value="KAH3822074.1"/>
    <property type="molecule type" value="Genomic_DNA"/>
</dbReference>
<accession>A0A9D4GV92</accession>
<reference evidence="1" key="1">
    <citation type="journal article" date="2019" name="bioRxiv">
        <title>The Genome of the Zebra Mussel, Dreissena polymorpha: A Resource for Invasive Species Research.</title>
        <authorList>
            <person name="McCartney M.A."/>
            <person name="Auch B."/>
            <person name="Kono T."/>
            <person name="Mallez S."/>
            <person name="Zhang Y."/>
            <person name="Obille A."/>
            <person name="Becker A."/>
            <person name="Abrahante J.E."/>
            <person name="Garbe J."/>
            <person name="Badalamenti J.P."/>
            <person name="Herman A."/>
            <person name="Mangelson H."/>
            <person name="Liachko I."/>
            <person name="Sullivan S."/>
            <person name="Sone E.D."/>
            <person name="Koren S."/>
            <person name="Silverstein K.A.T."/>
            <person name="Beckman K.B."/>
            <person name="Gohl D.M."/>
        </authorList>
    </citation>
    <scope>NUCLEOTIDE SEQUENCE</scope>
    <source>
        <strain evidence="1">Duluth1</strain>
        <tissue evidence="1">Whole animal</tissue>
    </source>
</reference>
<proteinExistence type="predicted"/>
<evidence type="ECO:0000313" key="2">
    <source>
        <dbReference type="Proteomes" id="UP000828390"/>
    </source>
</evidence>
<reference evidence="1" key="2">
    <citation type="submission" date="2020-11" db="EMBL/GenBank/DDBJ databases">
        <authorList>
            <person name="McCartney M.A."/>
            <person name="Auch B."/>
            <person name="Kono T."/>
            <person name="Mallez S."/>
            <person name="Becker A."/>
            <person name="Gohl D.M."/>
            <person name="Silverstein K.A.T."/>
            <person name="Koren S."/>
            <person name="Bechman K.B."/>
            <person name="Herman A."/>
            <person name="Abrahante J.E."/>
            <person name="Garbe J."/>
        </authorList>
    </citation>
    <scope>NUCLEOTIDE SEQUENCE</scope>
    <source>
        <strain evidence="1">Duluth1</strain>
        <tissue evidence="1">Whole animal</tissue>
    </source>
</reference>
<comment type="caution">
    <text evidence="1">The sequence shown here is derived from an EMBL/GenBank/DDBJ whole genome shotgun (WGS) entry which is preliminary data.</text>
</comment>
<dbReference type="AlphaFoldDB" id="A0A9D4GV92"/>
<name>A0A9D4GV92_DREPO</name>